<evidence type="ECO:0000259" key="9">
    <source>
        <dbReference type="PROSITE" id="PS51294"/>
    </source>
</evidence>
<feature type="region of interest" description="Disordered" evidence="7">
    <location>
        <begin position="1"/>
        <end position="72"/>
    </location>
</feature>
<dbReference type="EMBL" id="JAGGNH010000005">
    <property type="protein sequence ID" value="KAJ0970628.1"/>
    <property type="molecule type" value="Genomic_DNA"/>
</dbReference>
<evidence type="ECO:0000256" key="7">
    <source>
        <dbReference type="SAM" id="MobiDB-lite"/>
    </source>
</evidence>
<dbReference type="Pfam" id="PF00249">
    <property type="entry name" value="Myb_DNA-binding"/>
    <property type="match status" value="2"/>
</dbReference>
<dbReference type="OrthoDB" id="2143914at2759"/>
<feature type="domain" description="HTH myb-type" evidence="9">
    <location>
        <begin position="68"/>
        <end position="121"/>
    </location>
</feature>
<dbReference type="InterPro" id="IPR001005">
    <property type="entry name" value="SANT/Myb"/>
</dbReference>
<sequence>MGEKRKELEGNSSRANSQGVRGFAGSIKRSEGFYDQKENISDSDPKLSVMQGVKDESSGGGGSGGGVVRKGPWTAEEDEILMEYVRKNGPRDWSSIRSKGLLPRTGKSCRLRWVNKLKPDLKTGCKFSPEEEHIVIDLQARFGNKWARIATYLPGRTDNDVKNFWSTRQKRLARILKTTALPAKSDKNLQQINSAVLPPPAFEPGPLLPCEGQCSSSLRYFDDNIEIPLLAEGSEMIPGFSDMSFHDESSFAPQGLPFFGLDLGLQGIKREPGSSETPDGFFDDFPTDMFDCLDHPPASSSSTW</sequence>
<gene>
    <name evidence="10" type="ORF">J5N97_018587</name>
</gene>
<evidence type="ECO:0000256" key="4">
    <source>
        <dbReference type="ARBA" id="ARBA00023125"/>
    </source>
</evidence>
<evidence type="ECO:0000256" key="1">
    <source>
        <dbReference type="ARBA" id="ARBA00004123"/>
    </source>
</evidence>
<organism evidence="10 11">
    <name type="scientific">Dioscorea zingiberensis</name>
    <dbReference type="NCBI Taxonomy" id="325984"/>
    <lineage>
        <taxon>Eukaryota</taxon>
        <taxon>Viridiplantae</taxon>
        <taxon>Streptophyta</taxon>
        <taxon>Embryophyta</taxon>
        <taxon>Tracheophyta</taxon>
        <taxon>Spermatophyta</taxon>
        <taxon>Magnoliopsida</taxon>
        <taxon>Liliopsida</taxon>
        <taxon>Dioscoreales</taxon>
        <taxon>Dioscoreaceae</taxon>
        <taxon>Dioscorea</taxon>
    </lineage>
</organism>
<dbReference type="GO" id="GO:0003677">
    <property type="term" value="F:DNA binding"/>
    <property type="evidence" value="ECO:0007669"/>
    <property type="project" value="UniProtKB-KW"/>
</dbReference>
<reference evidence="10" key="1">
    <citation type="submission" date="2021-03" db="EMBL/GenBank/DDBJ databases">
        <authorList>
            <person name="Li Z."/>
            <person name="Yang C."/>
        </authorList>
    </citation>
    <scope>NUCLEOTIDE SEQUENCE</scope>
    <source>
        <strain evidence="10">Dzin_1.0</strain>
        <tissue evidence="10">Leaf</tissue>
    </source>
</reference>
<proteinExistence type="predicted"/>
<protein>
    <submittedName>
        <fullName evidence="10">Uncharacterized protein</fullName>
    </submittedName>
</protein>
<evidence type="ECO:0000259" key="8">
    <source>
        <dbReference type="PROSITE" id="PS50090"/>
    </source>
</evidence>
<feature type="compositionally biased region" description="Basic and acidic residues" evidence="7">
    <location>
        <begin position="28"/>
        <end position="45"/>
    </location>
</feature>
<dbReference type="FunFam" id="1.10.10.60:FF:000351">
    <property type="entry name" value="Transcription factor GAMYB"/>
    <property type="match status" value="1"/>
</dbReference>
<evidence type="ECO:0000256" key="6">
    <source>
        <dbReference type="ARBA" id="ARBA00023242"/>
    </source>
</evidence>
<feature type="compositionally biased region" description="Polar residues" evidence="7">
    <location>
        <begin position="10"/>
        <end position="19"/>
    </location>
</feature>
<dbReference type="Proteomes" id="UP001085076">
    <property type="component" value="Miscellaneous, Linkage group lg05"/>
</dbReference>
<evidence type="ECO:0000313" key="10">
    <source>
        <dbReference type="EMBL" id="KAJ0970628.1"/>
    </source>
</evidence>
<dbReference type="InterPro" id="IPR017930">
    <property type="entry name" value="Myb_dom"/>
</dbReference>
<keyword evidence="4" id="KW-0238">DNA-binding</keyword>
<evidence type="ECO:0000256" key="2">
    <source>
        <dbReference type="ARBA" id="ARBA00022737"/>
    </source>
</evidence>
<dbReference type="AlphaFoldDB" id="A0A9D5CD56"/>
<keyword evidence="11" id="KW-1185">Reference proteome</keyword>
<dbReference type="PANTHER" id="PTHR47996:SF3">
    <property type="entry name" value="TRANSCRIPTION FACTOR DUO1"/>
    <property type="match status" value="1"/>
</dbReference>
<comment type="subcellular location">
    <subcellularLocation>
        <location evidence="1">Nucleus</location>
    </subcellularLocation>
</comment>
<keyword evidence="3" id="KW-0805">Transcription regulation</keyword>
<dbReference type="SUPFAM" id="SSF46689">
    <property type="entry name" value="Homeodomain-like"/>
    <property type="match status" value="1"/>
</dbReference>
<evidence type="ECO:0000256" key="3">
    <source>
        <dbReference type="ARBA" id="ARBA00023015"/>
    </source>
</evidence>
<dbReference type="PROSITE" id="PS51294">
    <property type="entry name" value="HTH_MYB"/>
    <property type="match status" value="2"/>
</dbReference>
<reference evidence="10" key="2">
    <citation type="journal article" date="2022" name="Hortic Res">
        <title>The genome of Dioscorea zingiberensis sheds light on the biosynthesis, origin and evolution of the medicinally important diosgenin saponins.</title>
        <authorList>
            <person name="Li Y."/>
            <person name="Tan C."/>
            <person name="Li Z."/>
            <person name="Guo J."/>
            <person name="Li S."/>
            <person name="Chen X."/>
            <person name="Wang C."/>
            <person name="Dai X."/>
            <person name="Yang H."/>
            <person name="Song W."/>
            <person name="Hou L."/>
            <person name="Xu J."/>
            <person name="Tong Z."/>
            <person name="Xu A."/>
            <person name="Yuan X."/>
            <person name="Wang W."/>
            <person name="Yang Q."/>
            <person name="Chen L."/>
            <person name="Sun Z."/>
            <person name="Wang K."/>
            <person name="Pan B."/>
            <person name="Chen J."/>
            <person name="Bao Y."/>
            <person name="Liu F."/>
            <person name="Qi X."/>
            <person name="Gang D.R."/>
            <person name="Wen J."/>
            <person name="Li J."/>
        </authorList>
    </citation>
    <scope>NUCLEOTIDE SEQUENCE</scope>
    <source>
        <strain evidence="10">Dzin_1.0</strain>
    </source>
</reference>
<evidence type="ECO:0000313" key="11">
    <source>
        <dbReference type="Proteomes" id="UP001085076"/>
    </source>
</evidence>
<dbReference type="PROSITE" id="PS50090">
    <property type="entry name" value="MYB_LIKE"/>
    <property type="match status" value="2"/>
</dbReference>
<keyword evidence="6" id="KW-0539">Nucleus</keyword>
<keyword evidence="2" id="KW-0677">Repeat</keyword>
<dbReference type="CDD" id="cd00167">
    <property type="entry name" value="SANT"/>
    <property type="match status" value="2"/>
</dbReference>
<evidence type="ECO:0000256" key="5">
    <source>
        <dbReference type="ARBA" id="ARBA00023163"/>
    </source>
</evidence>
<dbReference type="SMART" id="SM00717">
    <property type="entry name" value="SANT"/>
    <property type="match status" value="2"/>
</dbReference>
<comment type="caution">
    <text evidence="10">The sequence shown here is derived from an EMBL/GenBank/DDBJ whole genome shotgun (WGS) entry which is preliminary data.</text>
</comment>
<dbReference type="Gene3D" id="1.10.10.60">
    <property type="entry name" value="Homeodomain-like"/>
    <property type="match status" value="2"/>
</dbReference>
<feature type="domain" description="Myb-like" evidence="8">
    <location>
        <begin position="69"/>
        <end position="117"/>
    </location>
</feature>
<dbReference type="FunFam" id="1.10.10.60:FF:000060">
    <property type="entry name" value="MYB transcription factor"/>
    <property type="match status" value="1"/>
</dbReference>
<accession>A0A9D5CD56</accession>
<dbReference type="InterPro" id="IPR053106">
    <property type="entry name" value="Plant_Male-Germline_Reg_TFs"/>
</dbReference>
<keyword evidence="5" id="KW-0804">Transcription</keyword>
<dbReference type="GO" id="GO:0005634">
    <property type="term" value="C:nucleus"/>
    <property type="evidence" value="ECO:0007669"/>
    <property type="project" value="UniProtKB-SubCell"/>
</dbReference>
<name>A0A9D5CD56_9LILI</name>
<dbReference type="InterPro" id="IPR009057">
    <property type="entry name" value="Homeodomain-like_sf"/>
</dbReference>
<feature type="compositionally biased region" description="Gly residues" evidence="7">
    <location>
        <begin position="58"/>
        <end position="68"/>
    </location>
</feature>
<feature type="domain" description="Myb-like" evidence="8">
    <location>
        <begin position="126"/>
        <end position="169"/>
    </location>
</feature>
<feature type="domain" description="HTH myb-type" evidence="9">
    <location>
        <begin position="122"/>
        <end position="173"/>
    </location>
</feature>
<dbReference type="PANTHER" id="PTHR47996">
    <property type="entry name" value="TRANSCRIPTION FACTOR DUO1"/>
    <property type="match status" value="1"/>
</dbReference>